<gene>
    <name evidence="1" type="ORF">MAUB_00280</name>
</gene>
<keyword evidence="2" id="KW-1185">Reference proteome</keyword>
<dbReference type="Proteomes" id="UP000465609">
    <property type="component" value="Chromosome"/>
</dbReference>
<evidence type="ECO:0000313" key="1">
    <source>
        <dbReference type="EMBL" id="BBX82155.1"/>
    </source>
</evidence>
<proteinExistence type="predicted"/>
<reference evidence="1 2" key="1">
    <citation type="journal article" date="2019" name="Emerg. Microbes Infect.">
        <title>Comprehensive subspecies identification of 175 nontuberculous mycobacteria species based on 7547 genomic profiles.</title>
        <authorList>
            <person name="Matsumoto Y."/>
            <person name="Kinjo T."/>
            <person name="Motooka D."/>
            <person name="Nabeya D."/>
            <person name="Jung N."/>
            <person name="Uechi K."/>
            <person name="Horii T."/>
            <person name="Iida T."/>
            <person name="Fujita J."/>
            <person name="Nakamura S."/>
        </authorList>
    </citation>
    <scope>NUCLEOTIDE SEQUENCE [LARGE SCALE GENOMIC DNA]</scope>
    <source>
        <strain evidence="1 2">JCM 15296</strain>
    </source>
</reference>
<accession>A0ABN5YMN5</accession>
<dbReference type="EMBL" id="AP022577">
    <property type="protein sequence ID" value="BBX82155.1"/>
    <property type="molecule type" value="Genomic_DNA"/>
</dbReference>
<dbReference type="RefSeq" id="WP_138230254.1">
    <property type="nucleotide sequence ID" value="NZ_AP022577.1"/>
</dbReference>
<organism evidence="1 2">
    <name type="scientific">Mycolicibacterium aubagnense</name>
    <dbReference type="NCBI Taxonomy" id="319707"/>
    <lineage>
        <taxon>Bacteria</taxon>
        <taxon>Bacillati</taxon>
        <taxon>Actinomycetota</taxon>
        <taxon>Actinomycetes</taxon>
        <taxon>Mycobacteriales</taxon>
        <taxon>Mycobacteriaceae</taxon>
        <taxon>Mycolicibacterium</taxon>
    </lineage>
</organism>
<evidence type="ECO:0000313" key="2">
    <source>
        <dbReference type="Proteomes" id="UP000465609"/>
    </source>
</evidence>
<sequence>MADNAKSHVKISDGSVWPLPVLSDGERGSVIWRANYTPDSLTRQDYLRLVSIASAYGYLMLETNTKRRNLVVRDIRQAMKDTVSRG</sequence>
<name>A0ABN5YMN5_9MYCO</name>
<protein>
    <submittedName>
        <fullName evidence="1">Uncharacterized protein</fullName>
    </submittedName>
</protein>